<proteinExistence type="predicted"/>
<gene>
    <name evidence="2" type="ORF">EKO22_01495</name>
</gene>
<evidence type="ECO:0000313" key="2">
    <source>
        <dbReference type="EMBL" id="QFZ93239.2"/>
    </source>
</evidence>
<name>A0AAT9JXX2_SYNEL</name>
<organism evidence="2">
    <name type="scientific">Synechococcus elongatus PCC 11802</name>
    <dbReference type="NCBI Taxonomy" id="2283154"/>
    <lineage>
        <taxon>Bacteria</taxon>
        <taxon>Bacillati</taxon>
        <taxon>Cyanobacteriota</taxon>
        <taxon>Cyanophyceae</taxon>
        <taxon>Synechococcales</taxon>
        <taxon>Synechococcaceae</taxon>
        <taxon>Synechococcus</taxon>
    </lineage>
</organism>
<feature type="region of interest" description="Disordered" evidence="1">
    <location>
        <begin position="1"/>
        <end position="24"/>
    </location>
</feature>
<protein>
    <submittedName>
        <fullName evidence="2">BrnA antitoxin family protein</fullName>
    </submittedName>
</protein>
<reference evidence="2" key="1">
    <citation type="submission" date="2024-01" db="EMBL/GenBank/DDBJ databases">
        <title>Synechococcus elongatus PCC 11802, a close yet different native of Synechococcus elongatus PCC 11801.</title>
        <authorList>
            <person name="Jaiswal D."/>
            <person name="Sengupta A."/>
            <person name="Sengupta S."/>
            <person name="Pakrasi H.B."/>
            <person name="Wangikar P."/>
        </authorList>
    </citation>
    <scope>NUCLEOTIDE SEQUENCE</scope>
    <source>
        <strain evidence="2">PCC 11802</strain>
    </source>
</reference>
<feature type="compositionally biased region" description="Acidic residues" evidence="1">
    <location>
        <begin position="14"/>
        <end position="24"/>
    </location>
</feature>
<accession>A0AAT9JXX2</accession>
<sequence length="85" mass="9368">MPEKSAATRHTSSEPDDDLPELTDEMLSRVVLKQGSKRNGRPRSQSPKVAISLRLKPDILSLGAFAGRQRHDTALGNRIEGDRFG</sequence>
<dbReference type="AlphaFoldDB" id="A0AAT9JXX2"/>
<dbReference type="EMBL" id="CP034671">
    <property type="protein sequence ID" value="QFZ93239.2"/>
    <property type="molecule type" value="Genomic_DNA"/>
</dbReference>
<evidence type="ECO:0000256" key="1">
    <source>
        <dbReference type="SAM" id="MobiDB-lite"/>
    </source>
</evidence>